<evidence type="ECO:0000313" key="2">
    <source>
        <dbReference type="Proteomes" id="UP001162030"/>
    </source>
</evidence>
<keyword evidence="2" id="KW-1185">Reference proteome</keyword>
<sequence>MVSSKNQNAALTFSRHERERLPDAIVWSLSELIVDPELVEEILGVYRDGFQNEGVRVFFVSWEALNEWIPFIFLARFGSAFGMLVERFALSQWGAQPGFPWISE</sequence>
<reference evidence="1 2" key="1">
    <citation type="submission" date="2023-03" db="EMBL/GenBank/DDBJ databases">
        <authorList>
            <person name="Pearce D."/>
        </authorList>
    </citation>
    <scope>NUCLEOTIDE SEQUENCE [LARGE SCALE GENOMIC DNA]</scope>
    <source>
        <strain evidence="1">Msz</strain>
    </source>
</reference>
<accession>A0ABM9I171</accession>
<evidence type="ECO:0000313" key="1">
    <source>
        <dbReference type="EMBL" id="CAI8822291.1"/>
    </source>
</evidence>
<dbReference type="Proteomes" id="UP001162030">
    <property type="component" value="Chromosome"/>
</dbReference>
<gene>
    <name evidence="1" type="ORF">MSZNOR_1985</name>
</gene>
<protein>
    <submittedName>
        <fullName evidence="1">Uncharacterized protein</fullName>
    </submittedName>
</protein>
<name>A0ABM9I171_9GAMM</name>
<dbReference type="EMBL" id="OX458333">
    <property type="protein sequence ID" value="CAI8822291.1"/>
    <property type="molecule type" value="Genomic_DNA"/>
</dbReference>
<organism evidence="1 2">
    <name type="scientific">Methylocaldum szegediense</name>
    <dbReference type="NCBI Taxonomy" id="73780"/>
    <lineage>
        <taxon>Bacteria</taxon>
        <taxon>Pseudomonadati</taxon>
        <taxon>Pseudomonadota</taxon>
        <taxon>Gammaproteobacteria</taxon>
        <taxon>Methylococcales</taxon>
        <taxon>Methylococcaceae</taxon>
        <taxon>Methylocaldum</taxon>
    </lineage>
</organism>
<proteinExistence type="predicted"/>
<dbReference type="RefSeq" id="WP_026611898.1">
    <property type="nucleotide sequence ID" value="NZ_OX458333.1"/>
</dbReference>